<feature type="domain" description="C2H2-type" evidence="10">
    <location>
        <begin position="35"/>
        <end position="62"/>
    </location>
</feature>
<evidence type="ECO:0000259" key="10">
    <source>
        <dbReference type="PROSITE" id="PS50157"/>
    </source>
</evidence>
<keyword evidence="12" id="KW-1185">Reference proteome</keyword>
<dbReference type="Pfam" id="PF00172">
    <property type="entry name" value="Zn_clus"/>
    <property type="match status" value="1"/>
</dbReference>
<feature type="domain" description="C2H2-type" evidence="10">
    <location>
        <begin position="63"/>
        <end position="90"/>
    </location>
</feature>
<dbReference type="CDD" id="cd00067">
    <property type="entry name" value="GAL4"/>
    <property type="match status" value="1"/>
</dbReference>
<dbReference type="PANTHER" id="PTHR47660:SF7">
    <property type="entry name" value="TRANSCRIPTION FACTOR WITH C2H2 AND ZN(2)-CYS(6) DNA BINDING DOMAIN (EUROFUNG)"/>
    <property type="match status" value="1"/>
</dbReference>
<dbReference type="Gene3D" id="4.10.240.10">
    <property type="entry name" value="Zn(2)-C6 fungal-type DNA-binding domain"/>
    <property type="match status" value="1"/>
</dbReference>
<dbReference type="PROSITE" id="PS50048">
    <property type="entry name" value="ZN2_CY6_FUNGAL_2"/>
    <property type="match status" value="1"/>
</dbReference>
<evidence type="ECO:0000256" key="8">
    <source>
        <dbReference type="SAM" id="MobiDB-lite"/>
    </source>
</evidence>
<dbReference type="EMBL" id="JAPQKQ010000001">
    <property type="protein sequence ID" value="KAJ5213557.1"/>
    <property type="molecule type" value="Genomic_DNA"/>
</dbReference>
<keyword evidence="5" id="KW-0804">Transcription</keyword>
<feature type="domain" description="Zn(2)-C6 fungal-type" evidence="9">
    <location>
        <begin position="106"/>
        <end position="135"/>
    </location>
</feature>
<keyword evidence="6" id="KW-0539">Nucleus</keyword>
<accession>A0A9W9T8K6</accession>
<dbReference type="SUPFAM" id="SSF57701">
    <property type="entry name" value="Zn2/Cys6 DNA-binding domain"/>
    <property type="match status" value="1"/>
</dbReference>
<dbReference type="Proteomes" id="UP001150942">
    <property type="component" value="Unassembled WGS sequence"/>
</dbReference>
<dbReference type="PROSITE" id="PS50157">
    <property type="entry name" value="ZINC_FINGER_C2H2_2"/>
    <property type="match status" value="2"/>
</dbReference>
<gene>
    <name evidence="11" type="ORF">N7449_000726</name>
</gene>
<keyword evidence="4" id="KW-0238">DNA-binding</keyword>
<dbReference type="CDD" id="cd12148">
    <property type="entry name" value="fungal_TF_MHR"/>
    <property type="match status" value="1"/>
</dbReference>
<dbReference type="FunFam" id="3.30.160.60:FF:001281">
    <property type="entry name" value="C2H2 transcription factor, putative"/>
    <property type="match status" value="1"/>
</dbReference>
<name>A0A9W9T8K6_9EURO</name>
<comment type="caution">
    <text evidence="11">The sequence shown here is derived from an EMBL/GenBank/DDBJ whole genome shotgun (WGS) entry which is preliminary data.</text>
</comment>
<feature type="region of interest" description="Disordered" evidence="8">
    <location>
        <begin position="1"/>
        <end position="26"/>
    </location>
</feature>
<evidence type="ECO:0000259" key="9">
    <source>
        <dbReference type="PROSITE" id="PS50048"/>
    </source>
</evidence>
<proteinExistence type="predicted"/>
<dbReference type="FunFam" id="3.30.160.60:FF:001719">
    <property type="entry name" value="C2H2 type zinc finger domain protein"/>
    <property type="match status" value="1"/>
</dbReference>
<dbReference type="InterPro" id="IPR007219">
    <property type="entry name" value="XnlR_reg_dom"/>
</dbReference>
<evidence type="ECO:0000256" key="1">
    <source>
        <dbReference type="ARBA" id="ARBA00022723"/>
    </source>
</evidence>
<dbReference type="OrthoDB" id="654211at2759"/>
<dbReference type="GO" id="GO:0000981">
    <property type="term" value="F:DNA-binding transcription factor activity, RNA polymerase II-specific"/>
    <property type="evidence" value="ECO:0007669"/>
    <property type="project" value="InterPro"/>
</dbReference>
<keyword evidence="7" id="KW-0863">Zinc-finger</keyword>
<evidence type="ECO:0000256" key="6">
    <source>
        <dbReference type="ARBA" id="ARBA00023242"/>
    </source>
</evidence>
<sequence>MSGKDNPEDSHVGTERSSEVRDTDQNPDELVAGHIQCSVCSNTFRRPEHLKRHLRSHTKEKPFECVQCGRHFSRTDTLHRHELSHHAPGTGGKDRTHRITVKTFRACFSCATARVRCSGGTPCGRCDTRSLECQYPTQRRSKAKDRRDSEQEAYVQSDNLKPMHQGLNSASSQSQFSIHLQNEPASSKTSLNTSSTPGSDITKRIPQNPHTIANASNHRFYLPNEAQGPSKTVPLGGFPRDINQAYNSSSDNPKIFPVDSSNNLDSEMRDIEPGMTNPAGDIEMTMANNPEVPLEFDPTFFDQSMLSTINWLPSELLSGSPNYHAQSTGVSSQYSQSLSPSTYFSRTTWQPPVINTGQTSSLQPERVSQTPSVRVSLGNNMGSPDQYSHGISEPSPHTESVGSAKGSADYYVDGAPSRLQKYGKKHAPWPSESVEPVDTGRQLLIEDGEHRFNFPIISELRTDQVPEDITRSAQRIETSTYDEIYQHFVQLCCNETPFFQVFESDRFPTVDECNQFIVFFFDSFHAVYPILHLHRFDPNTSHWLLTLSIVALGCHVSHISEMEQCTTAFHELIRRGIYLEVRTAFAPPCIRFQLIILHRQKEKSRPSQASLEILQAMLFNCIGLLHGRSERERASALSTFSDLVTLMKASRLLTPMRTKFNEASQDAAWASWIQDELRRRTGYCIWLVDCTLAYYFDDRPLLSLDDGQAALPAHEKLWQATSAEAWQPLWAKSFANESLYDAVHILYIEKRVVPGIGEFSHILLIHALYHRMWEVGDYFRRPLSFWNPTAKKQLCETAIPTGSVWLPGIPSYSKWRNSACDCLDILHWTANSTVAKAAGLEHPTILHLHTARIFLLAPFREMRSLATSLATEKQRWSKRHQSLEWQYIWRWMKHDQYKARLSIIHAGVTLWHIRRYSTNAFHEPAAAFIAVLTLWAYGSCHPHTSHESSPRAEPLHEPSFIHLDRPCDDELMQLFVREGHAMRGNVTGVGDICGAEGPERVLRVGCEILSGLTAWSVSKKFMAILTRLADLNSYHSSWEQNRRHGADHV</sequence>
<evidence type="ECO:0000256" key="4">
    <source>
        <dbReference type="ARBA" id="ARBA00023125"/>
    </source>
</evidence>
<dbReference type="GO" id="GO:0006351">
    <property type="term" value="P:DNA-templated transcription"/>
    <property type="evidence" value="ECO:0007669"/>
    <property type="project" value="InterPro"/>
</dbReference>
<dbReference type="PANTHER" id="PTHR47660">
    <property type="entry name" value="TRANSCRIPTION FACTOR WITH C2H2 AND ZN(2)-CYS(6) DNA BINDING DOMAIN (EUROFUNG)-RELATED-RELATED"/>
    <property type="match status" value="1"/>
</dbReference>
<feature type="region of interest" description="Disordered" evidence="8">
    <location>
        <begin position="246"/>
        <end position="268"/>
    </location>
</feature>
<feature type="region of interest" description="Disordered" evidence="8">
    <location>
        <begin position="380"/>
        <end position="405"/>
    </location>
</feature>
<dbReference type="Gene3D" id="3.30.160.60">
    <property type="entry name" value="Classic Zinc Finger"/>
    <property type="match status" value="2"/>
</dbReference>
<dbReference type="SMART" id="SM00066">
    <property type="entry name" value="GAL4"/>
    <property type="match status" value="1"/>
</dbReference>
<reference evidence="11" key="2">
    <citation type="journal article" date="2023" name="IMA Fungus">
        <title>Comparative genomic study of the Penicillium genus elucidates a diverse pangenome and 15 lateral gene transfer events.</title>
        <authorList>
            <person name="Petersen C."/>
            <person name="Sorensen T."/>
            <person name="Nielsen M.R."/>
            <person name="Sondergaard T.E."/>
            <person name="Sorensen J.L."/>
            <person name="Fitzpatrick D.A."/>
            <person name="Frisvad J.C."/>
            <person name="Nielsen K.L."/>
        </authorList>
    </citation>
    <scope>NUCLEOTIDE SEQUENCE</scope>
    <source>
        <strain evidence="11">IBT 20477</strain>
    </source>
</reference>
<dbReference type="InterPro" id="IPR036864">
    <property type="entry name" value="Zn2-C6_fun-type_DNA-bd_sf"/>
</dbReference>
<evidence type="ECO:0000256" key="7">
    <source>
        <dbReference type="PROSITE-ProRule" id="PRU00042"/>
    </source>
</evidence>
<dbReference type="Pfam" id="PF00096">
    <property type="entry name" value="zf-C2H2"/>
    <property type="match status" value="1"/>
</dbReference>
<dbReference type="PROSITE" id="PS00463">
    <property type="entry name" value="ZN2_CY6_FUNGAL_1"/>
    <property type="match status" value="1"/>
</dbReference>
<dbReference type="AlphaFoldDB" id="A0A9W9T8K6"/>
<dbReference type="SUPFAM" id="SSF57667">
    <property type="entry name" value="beta-beta-alpha zinc fingers"/>
    <property type="match status" value="1"/>
</dbReference>
<keyword evidence="2" id="KW-0862">Zinc</keyword>
<keyword evidence="3" id="KW-0805">Transcription regulation</keyword>
<dbReference type="SMART" id="SM00355">
    <property type="entry name" value="ZnF_C2H2"/>
    <property type="match status" value="2"/>
</dbReference>
<dbReference type="PROSITE" id="PS00028">
    <property type="entry name" value="ZINC_FINGER_C2H2_1"/>
    <property type="match status" value="2"/>
</dbReference>
<evidence type="ECO:0000313" key="11">
    <source>
        <dbReference type="EMBL" id="KAJ5213557.1"/>
    </source>
</evidence>
<reference evidence="11" key="1">
    <citation type="submission" date="2022-11" db="EMBL/GenBank/DDBJ databases">
        <authorList>
            <person name="Petersen C."/>
        </authorList>
    </citation>
    <scope>NUCLEOTIDE SEQUENCE</scope>
    <source>
        <strain evidence="11">IBT 20477</strain>
    </source>
</reference>
<feature type="compositionally biased region" description="Polar residues" evidence="8">
    <location>
        <begin position="166"/>
        <end position="199"/>
    </location>
</feature>
<dbReference type="Pfam" id="PF04082">
    <property type="entry name" value="Fungal_trans"/>
    <property type="match status" value="1"/>
</dbReference>
<evidence type="ECO:0000256" key="5">
    <source>
        <dbReference type="ARBA" id="ARBA00023163"/>
    </source>
</evidence>
<evidence type="ECO:0000313" key="12">
    <source>
        <dbReference type="Proteomes" id="UP001150942"/>
    </source>
</evidence>
<dbReference type="InterPro" id="IPR013087">
    <property type="entry name" value="Znf_C2H2_type"/>
</dbReference>
<dbReference type="GO" id="GO:0003677">
    <property type="term" value="F:DNA binding"/>
    <property type="evidence" value="ECO:0007669"/>
    <property type="project" value="UniProtKB-KW"/>
</dbReference>
<protein>
    <submittedName>
        <fullName evidence="11">Uncharacterized protein</fullName>
    </submittedName>
</protein>
<evidence type="ECO:0000256" key="2">
    <source>
        <dbReference type="ARBA" id="ARBA00022833"/>
    </source>
</evidence>
<feature type="compositionally biased region" description="Basic and acidic residues" evidence="8">
    <location>
        <begin position="1"/>
        <end position="24"/>
    </location>
</feature>
<feature type="region of interest" description="Disordered" evidence="8">
    <location>
        <begin position="136"/>
        <end position="208"/>
    </location>
</feature>
<keyword evidence="1" id="KW-0479">Metal-binding</keyword>
<organism evidence="11 12">
    <name type="scientific">Penicillium cf. viridicatum</name>
    <dbReference type="NCBI Taxonomy" id="2972119"/>
    <lineage>
        <taxon>Eukaryota</taxon>
        <taxon>Fungi</taxon>
        <taxon>Dikarya</taxon>
        <taxon>Ascomycota</taxon>
        <taxon>Pezizomycotina</taxon>
        <taxon>Eurotiomycetes</taxon>
        <taxon>Eurotiomycetidae</taxon>
        <taxon>Eurotiales</taxon>
        <taxon>Aspergillaceae</taxon>
        <taxon>Penicillium</taxon>
    </lineage>
</organism>
<dbReference type="InterPro" id="IPR036236">
    <property type="entry name" value="Znf_C2H2_sf"/>
</dbReference>
<dbReference type="GO" id="GO:0008270">
    <property type="term" value="F:zinc ion binding"/>
    <property type="evidence" value="ECO:0007669"/>
    <property type="project" value="UniProtKB-KW"/>
</dbReference>
<dbReference type="InterPro" id="IPR001138">
    <property type="entry name" value="Zn2Cys6_DnaBD"/>
</dbReference>
<evidence type="ECO:0000256" key="3">
    <source>
        <dbReference type="ARBA" id="ARBA00023015"/>
    </source>
</evidence>